<dbReference type="Pfam" id="PF25597">
    <property type="entry name" value="SH3_retrovirus"/>
    <property type="match status" value="1"/>
</dbReference>
<protein>
    <submittedName>
        <fullName evidence="3">Retrovirus-related Pol polyprotein from transposon TNT 1-94</fullName>
    </submittedName>
</protein>
<evidence type="ECO:0000256" key="1">
    <source>
        <dbReference type="SAM" id="MobiDB-lite"/>
    </source>
</evidence>
<dbReference type="InterPro" id="IPR001584">
    <property type="entry name" value="Integrase_cat-core"/>
</dbReference>
<feature type="region of interest" description="Disordered" evidence="1">
    <location>
        <begin position="1977"/>
        <end position="2101"/>
    </location>
</feature>
<reference evidence="3" key="1">
    <citation type="journal article" date="2019" name="Sci. Rep.">
        <title>Draft genome of Tanacetum cinerariifolium, the natural source of mosquito coil.</title>
        <authorList>
            <person name="Yamashiro T."/>
            <person name="Shiraishi A."/>
            <person name="Satake H."/>
            <person name="Nakayama K."/>
        </authorList>
    </citation>
    <scope>NUCLEOTIDE SEQUENCE</scope>
</reference>
<proteinExistence type="predicted"/>
<dbReference type="InterPro" id="IPR036397">
    <property type="entry name" value="RNaseH_sf"/>
</dbReference>
<feature type="compositionally biased region" description="Acidic residues" evidence="1">
    <location>
        <begin position="2091"/>
        <end position="2101"/>
    </location>
</feature>
<dbReference type="CDD" id="cd09272">
    <property type="entry name" value="RNase_HI_RT_Ty1"/>
    <property type="match status" value="1"/>
</dbReference>
<dbReference type="InterPro" id="IPR043502">
    <property type="entry name" value="DNA/RNA_pol_sf"/>
</dbReference>
<feature type="compositionally biased region" description="Acidic residues" evidence="1">
    <location>
        <begin position="2004"/>
        <end position="2042"/>
    </location>
</feature>
<evidence type="ECO:0000259" key="2">
    <source>
        <dbReference type="PROSITE" id="PS50994"/>
    </source>
</evidence>
<dbReference type="GO" id="GO:0015074">
    <property type="term" value="P:DNA integration"/>
    <property type="evidence" value="ECO:0007669"/>
    <property type="project" value="InterPro"/>
</dbReference>
<organism evidence="3">
    <name type="scientific">Tanacetum cinerariifolium</name>
    <name type="common">Dalmatian daisy</name>
    <name type="synonym">Chrysanthemum cinerariifolium</name>
    <dbReference type="NCBI Taxonomy" id="118510"/>
    <lineage>
        <taxon>Eukaryota</taxon>
        <taxon>Viridiplantae</taxon>
        <taxon>Streptophyta</taxon>
        <taxon>Embryophyta</taxon>
        <taxon>Tracheophyta</taxon>
        <taxon>Spermatophyta</taxon>
        <taxon>Magnoliopsida</taxon>
        <taxon>eudicotyledons</taxon>
        <taxon>Gunneridae</taxon>
        <taxon>Pentapetalae</taxon>
        <taxon>asterids</taxon>
        <taxon>campanulids</taxon>
        <taxon>Asterales</taxon>
        <taxon>Asteraceae</taxon>
        <taxon>Asteroideae</taxon>
        <taxon>Anthemideae</taxon>
        <taxon>Anthemidinae</taxon>
        <taxon>Tanacetum</taxon>
    </lineage>
</organism>
<dbReference type="GO" id="GO:0003676">
    <property type="term" value="F:nucleic acid binding"/>
    <property type="evidence" value="ECO:0007669"/>
    <property type="project" value="InterPro"/>
</dbReference>
<feature type="compositionally biased region" description="Polar residues" evidence="1">
    <location>
        <begin position="2321"/>
        <end position="2359"/>
    </location>
</feature>
<dbReference type="Pfam" id="PF07727">
    <property type="entry name" value="RVT_2"/>
    <property type="match status" value="1"/>
</dbReference>
<feature type="region of interest" description="Disordered" evidence="1">
    <location>
        <begin position="1317"/>
        <end position="1348"/>
    </location>
</feature>
<dbReference type="Gene3D" id="3.30.420.10">
    <property type="entry name" value="Ribonuclease H-like superfamily/Ribonuclease H"/>
    <property type="match status" value="1"/>
</dbReference>
<name>A0A6L2KB92_TANCI</name>
<comment type="caution">
    <text evidence="3">The sequence shown here is derived from an EMBL/GenBank/DDBJ whole genome shotgun (WGS) entry which is preliminary data.</text>
</comment>
<feature type="region of interest" description="Disordered" evidence="1">
    <location>
        <begin position="749"/>
        <end position="795"/>
    </location>
</feature>
<feature type="region of interest" description="Disordered" evidence="1">
    <location>
        <begin position="2289"/>
        <end position="2378"/>
    </location>
</feature>
<dbReference type="SUPFAM" id="SSF56672">
    <property type="entry name" value="DNA/RNA polymerases"/>
    <property type="match status" value="1"/>
</dbReference>
<feature type="compositionally biased region" description="Polar residues" evidence="1">
    <location>
        <begin position="749"/>
        <end position="758"/>
    </location>
</feature>
<sequence length="2620" mass="297368">MTSLADKAILSGADNRPPMLEKDMYDSWKSIMELYMLNIQHGRMILESVKNGPLLWPAVEENGATNIILQGLSPEVYALVSTHKVAKELWKRTQMLMQGTSLTKQERECKLYDEFDEFAYRKGESLRDFYLRFSLLLNDMNIYNIKLEQFQVNTKFLNTLPPEWSKFVTDVKLVRDLHTTNVDQLHAYLGQHEYHANEYGTPYHSSQYESQAPSSTSLLITYLANDFQSSVNHNVYNPSSSVPQVEYAPAVHQQSDFSQPDIGLVVSVFQKGDDPIDAINHMMSFLTAVVTSQYPPTNNQLRTSSNPRQQATINNGREELEFLADPGIAETQSTQYVVTNNAAYQADDLDAYDSDCDELNSAKIALMANLSHYGYDNLVEDNKNVNEFLTAELKRYKDQKTAAIVICDSEETLMLEDESRSKMLQKQKDPMTSEKKVITKPVDYVALNQLLKDFKTRFVTQTELSAEQAFWSRLKKLKFHLASFDVVVKERTTATAIMEGTWGFEHTKACFRDEIIPFVKALKDLFNSFDQFLIDELTEVQNVFNQMKKTVEQHYCNAPLRKEDTMNECERCVTIETELQKDFIKKECYDTLFKQYTTLEKHCISLETYKQLYDSIKSSRVRSKEQCDDLIKQVNIKSAENSDLNASLQEKVLVITALKETQSKLKGKVIVNEAVTLHPIDPELLKIDVAPLAPKLRNIRTAHNDYLKHTQEETATLREIVENERLLNPLNTSLDYACKYTKRVNFLSSASGSQPQGNTKKDRIWRTQSKAKKNKLEDHPRTVRPSLNKKKSVVDTKAISSVSNSKSNVNYDLKCATCNGCLFFDNHDSCVLAYINSMNARVKSKSVKKPVNRKIWQPTGKMFTTIGHIWRPTGQTFTLVGNVCPLTRISTTAIVPLKEPIPIENNTDKPVVILVYSRKSKVAKKKVPDSNSKINKSLVANEKEPNNSWGSTISNVPSLIIECKLSKLFSEELGHNLFSVGQFCDSDLEVAFRQHTCFICNLDGVNLLTGSRGNNLYTLSLKDMMAVLLEVFLSLNLKRTTSVRHVQWAKVKRNHTNPNLQTLTKKNSIFLHMDLYGPMRVESVNGKKYILVIVDDYFRFTWVNCLRSKDEALDFIIKFLKMIQVRLKVPIRCIQTDNGTEFVNQTLREYYEEVGISHETSVARSLQLNGVVERRNRTLIEAARTIENLGKLQPKADIGIFIGYVPTKKAFQIYNRCTKRIVETIHVDFDELKEMASEQSSSGPALNEMTPATISSGLVHKPSSSTPYVPPLRNDWDLLFQPMFDELLNPPPSVDPQAPEVIALIADVIPPVQAESTGLPSSTIVNQDAPSPNKSQTTPETQSSVIPQDVEKDIHDIEVAHMGNDPLFGVPIPEVTSIQSSLTTYKDALTQSFWIEAMQKELNEFKRLENNARLVARGYRQEEGIEFEESFAPVARLEAIRIFLAYAAHKNMVVYQMDVKTAFLNGNLREEVYVSQPDGFMDQDNPNYVYKLKKALYGLKQAPRAWYDMLLSFLISQDFSKGSVDLTLFIRRNDNDLLLVQIYVDDIIFVASNPELCDLFANLMCSKFKMSMMGKISFFLGLQISQSPIGIFINQSKYALESLKKYGFESCDPVDTPMVKKFELDKDKKGKVVDPSHYRGMIGTLLYLTASRPDLEFAICMCARYQARPTEKHDSSVALTAFADADHAGCQDTRRSTSGSLQFLGERLLSWSSKRQKSAAISSTEAEYIALSGCCDQILWMRSQLTDYGLRFNKIPMYYDNKSAIALCCNNVQHSRSKYIDIRYHFIKEQVENGVIELYFVNTEYQLPDLFTKALGRDRIEFLINKLGMRSFTSDTLKQLTDESPQMFWKSIYRNSGRQPLFIIILFDIKTRNIGALLPIELTNEDIRNSNAYKEYYAVATGATPPKPKASVQKTRISSDTTITPPTAAVGLRLTTFEKGKQAAKASKANSLFALSEVAMTEAQQLKLATKKSLQQTHISQASGSGVDEGTGAYDEGNDGHDKDDDEGDDDDDGEEGDGDDDDNEDDDGEKGGDDEQASYEEEFIHPSLSTHAEEETRDEESFDPILKTPKNSDDEGNGEENLGTNVDREEGYDEEEEEDELYRDVNINQGRGIQTTQKFEDSHVTLTSVNPDGQQQSSSVSLQFVTIMLNPTPDAGMESIFETTSQMDVQTPTSTIDENMQKIIKEQVKEQVKVQVSKILPMIEQTVNEQLEAEVLTRSSNSSKTSYAIAADLSEMELKKILIEKMEGNKSIHWSNEHRNLYKALVEAYESNKIILDTYGDTVTLKRHHDDDADRDEEPSVGSDRGSKRRRERKEPESASAPTETATRNAGKSTQGSKSRQTSASESTTAEEPMQTTFEMEEPSHPEFDTGADDQPIIESSQHPEWFSQQKKPPTPDQLLAGPTYELMKGSCKSLVELEFLLEEVYKATTDQLDWANPEGQQYPHNMLKPLPLILNNRGRHVILFDRFINNDLEYLCEGASSRKYTTFVTKTKAADYGHIKWIEDLVPKTIDDDKLYKFKEGDFKRLRIQDIEDMLLLLVQGKLTNLTVEERFAFNVSLRMFTRSIVIQRRVEDLQLGVESYQKKLNLTKPDTYSDLKPKEAYIAHSNPRGFIYKNKDK</sequence>
<dbReference type="SUPFAM" id="SSF53098">
    <property type="entry name" value="Ribonuclease H-like"/>
    <property type="match status" value="1"/>
</dbReference>
<feature type="compositionally biased region" description="Polar residues" evidence="1">
    <location>
        <begin position="1317"/>
        <end position="1346"/>
    </location>
</feature>
<dbReference type="PANTHER" id="PTHR11439:SF509">
    <property type="entry name" value="RNA-DIRECTED DNA POLYMERASE"/>
    <property type="match status" value="1"/>
</dbReference>
<dbReference type="EMBL" id="BKCJ010002149">
    <property type="protein sequence ID" value="GEU46616.1"/>
    <property type="molecule type" value="Genomic_DNA"/>
</dbReference>
<gene>
    <name evidence="3" type="ORF">Tci_018594</name>
</gene>
<feature type="domain" description="Integrase catalytic" evidence="2">
    <location>
        <begin position="1054"/>
        <end position="1259"/>
    </location>
</feature>
<accession>A0A6L2KB92</accession>
<dbReference type="InterPro" id="IPR057670">
    <property type="entry name" value="SH3_retrovirus"/>
</dbReference>
<dbReference type="PANTHER" id="PTHR11439">
    <property type="entry name" value="GAG-POL-RELATED RETROTRANSPOSON"/>
    <property type="match status" value="1"/>
</dbReference>
<evidence type="ECO:0000313" key="3">
    <source>
        <dbReference type="EMBL" id="GEU46616.1"/>
    </source>
</evidence>
<dbReference type="Pfam" id="PF14223">
    <property type="entry name" value="Retrotran_gag_2"/>
    <property type="match status" value="1"/>
</dbReference>
<dbReference type="Pfam" id="PF00665">
    <property type="entry name" value="rve"/>
    <property type="match status" value="1"/>
</dbReference>
<dbReference type="InterPro" id="IPR012337">
    <property type="entry name" value="RNaseH-like_sf"/>
</dbReference>
<dbReference type="PROSITE" id="PS50994">
    <property type="entry name" value="INTEGRASE"/>
    <property type="match status" value="1"/>
</dbReference>
<dbReference type="InterPro" id="IPR013103">
    <property type="entry name" value="RVT_2"/>
</dbReference>